<comment type="caution">
    <text evidence="2">The sequence shown here is derived from an EMBL/GenBank/DDBJ whole genome shotgun (WGS) entry which is preliminary data.</text>
</comment>
<dbReference type="EMBL" id="JAULSR010000011">
    <property type="protein sequence ID" value="KAK0610116.1"/>
    <property type="molecule type" value="Genomic_DNA"/>
</dbReference>
<dbReference type="Proteomes" id="UP001174934">
    <property type="component" value="Unassembled WGS sequence"/>
</dbReference>
<proteinExistence type="predicted"/>
<accession>A0AA39TM36</accession>
<keyword evidence="1" id="KW-0732">Signal</keyword>
<gene>
    <name evidence="2" type="ORF">B0T17DRAFT_658643</name>
</gene>
<feature type="signal peptide" evidence="1">
    <location>
        <begin position="1"/>
        <end position="20"/>
    </location>
</feature>
<keyword evidence="3" id="KW-1185">Reference proteome</keyword>
<protein>
    <submittedName>
        <fullName evidence="2">Uncharacterized protein</fullName>
    </submittedName>
</protein>
<name>A0AA39TM36_9PEZI</name>
<reference evidence="2" key="1">
    <citation type="submission" date="2023-06" db="EMBL/GenBank/DDBJ databases">
        <title>Genome-scale phylogeny and comparative genomics of the fungal order Sordariales.</title>
        <authorList>
            <consortium name="Lawrence Berkeley National Laboratory"/>
            <person name="Hensen N."/>
            <person name="Bonometti L."/>
            <person name="Westerberg I."/>
            <person name="Brannstrom I.O."/>
            <person name="Guillou S."/>
            <person name="Cros-Aarteil S."/>
            <person name="Calhoun S."/>
            <person name="Haridas S."/>
            <person name="Kuo A."/>
            <person name="Mondo S."/>
            <person name="Pangilinan J."/>
            <person name="Riley R."/>
            <person name="LaButti K."/>
            <person name="Andreopoulos B."/>
            <person name="Lipzen A."/>
            <person name="Chen C."/>
            <person name="Yanf M."/>
            <person name="Daum C."/>
            <person name="Ng V."/>
            <person name="Clum A."/>
            <person name="Steindorff A."/>
            <person name="Ohm R."/>
            <person name="Martin F."/>
            <person name="Silar P."/>
            <person name="Natvig D."/>
            <person name="Lalanne C."/>
            <person name="Gautier V."/>
            <person name="Ament-velasquez S.L."/>
            <person name="Kruys A."/>
            <person name="Hutchinson M.I."/>
            <person name="Powell A.J."/>
            <person name="Barry K."/>
            <person name="Miller A.N."/>
            <person name="Grigoriev I.V."/>
            <person name="Debuchy R."/>
            <person name="Gladieux P."/>
            <person name="Thoren M.H."/>
            <person name="Johannesson H."/>
        </authorList>
    </citation>
    <scope>NUCLEOTIDE SEQUENCE</scope>
    <source>
        <strain evidence="2">SMH3391-2</strain>
    </source>
</reference>
<sequence length="102" mass="10895">MKFSLPSKALLAVAATMVAATPTPHMGVNNVESRGVEDLQGWVITNSGCNYITLSVCGKMKALCQCPNGWIYELNGANMDAGKHGCDPPWQFYAKNQAGLSC</sequence>
<dbReference type="AlphaFoldDB" id="A0AA39TM36"/>
<evidence type="ECO:0000313" key="2">
    <source>
        <dbReference type="EMBL" id="KAK0610116.1"/>
    </source>
</evidence>
<evidence type="ECO:0000313" key="3">
    <source>
        <dbReference type="Proteomes" id="UP001174934"/>
    </source>
</evidence>
<feature type="chain" id="PRO_5041279188" evidence="1">
    <location>
        <begin position="21"/>
        <end position="102"/>
    </location>
</feature>
<evidence type="ECO:0000256" key="1">
    <source>
        <dbReference type="SAM" id="SignalP"/>
    </source>
</evidence>
<organism evidence="2 3">
    <name type="scientific">Bombardia bombarda</name>
    <dbReference type="NCBI Taxonomy" id="252184"/>
    <lineage>
        <taxon>Eukaryota</taxon>
        <taxon>Fungi</taxon>
        <taxon>Dikarya</taxon>
        <taxon>Ascomycota</taxon>
        <taxon>Pezizomycotina</taxon>
        <taxon>Sordariomycetes</taxon>
        <taxon>Sordariomycetidae</taxon>
        <taxon>Sordariales</taxon>
        <taxon>Lasiosphaeriaceae</taxon>
        <taxon>Bombardia</taxon>
    </lineage>
</organism>